<dbReference type="eggNOG" id="COG1819">
    <property type="taxonomic scope" value="Bacteria"/>
</dbReference>
<dbReference type="Pfam" id="PF06722">
    <property type="entry name" value="EryCIII-like_C"/>
    <property type="match status" value="1"/>
</dbReference>
<dbReference type="PANTHER" id="PTHR48050:SF13">
    <property type="entry name" value="STEROL 3-BETA-GLUCOSYLTRANSFERASE UGT80A2"/>
    <property type="match status" value="1"/>
</dbReference>
<evidence type="ECO:0000313" key="3">
    <source>
        <dbReference type="EMBL" id="AFC84828.1"/>
    </source>
</evidence>
<name>H8L330_FRAAD</name>
<sequence>MPDAGMSGQRIALFTIGTQGDIRPCLALGRGLQQQGHSVRVVTSLNFETWIRRQGLDFAPLTADFQALLTAERELADQGLNMRRMAALFRTRFEEWAGSWAVEGLQASEGASLLLGVGNSTLLAQALAEVRGLPFVRVQLQPLTPSRYLPPMLLAGRRYPPQLSLAAYQLLRLLVWYVMQPAINRRVRPQLGLRPYPWHGPYFSETGLRARVLYGFSRHVLPPPPDWPASAMVCGYWFLDEPDWRPDAELQRFLEAGEPPVYVGFGSMVSGDAETFTRQIIDSLHRSGRRVVLATGWGAMSAPPGRLDERLLVIREAPHDGLLPLMAAAVHHGGAGTTAAVVRAGIPSVVVPFYGDQPFWARRLQAIGVAGAPLSRVEVGQGALVPALARILQPAMRRSAAALARQLAAEDGVATAIGQLRAWDLLSGGAILPFAAGAPA</sequence>
<organism evidence="3 4">
    <name type="scientific">Frateuria aurantia (strain ATCC 33424 / DSM 6220 / KCTC 2777 / LMG 1558 / NBRC 3245 / NCIMB 13370)</name>
    <name type="common">Acetobacter aurantius</name>
    <dbReference type="NCBI Taxonomy" id="767434"/>
    <lineage>
        <taxon>Bacteria</taxon>
        <taxon>Pseudomonadati</taxon>
        <taxon>Pseudomonadota</taxon>
        <taxon>Gammaproteobacteria</taxon>
        <taxon>Lysobacterales</taxon>
        <taxon>Rhodanobacteraceae</taxon>
        <taxon>Frateuria</taxon>
    </lineage>
</organism>
<dbReference type="OrthoDB" id="9805366at2"/>
<dbReference type="InterPro" id="IPR002213">
    <property type="entry name" value="UDP_glucos_trans"/>
</dbReference>
<dbReference type="GO" id="GO:0016758">
    <property type="term" value="F:hexosyltransferase activity"/>
    <property type="evidence" value="ECO:0007669"/>
    <property type="project" value="InterPro"/>
</dbReference>
<dbReference type="AlphaFoldDB" id="H8L330"/>
<dbReference type="Pfam" id="PF03033">
    <property type="entry name" value="Glyco_transf_28"/>
    <property type="match status" value="1"/>
</dbReference>
<feature type="domain" description="Erythromycin biosynthesis protein CIII-like C-terminal" evidence="2">
    <location>
        <begin position="317"/>
        <end position="410"/>
    </location>
</feature>
<dbReference type="Gene3D" id="3.40.50.2000">
    <property type="entry name" value="Glycogen Phosphorylase B"/>
    <property type="match status" value="2"/>
</dbReference>
<dbReference type="GO" id="GO:0008194">
    <property type="term" value="F:UDP-glycosyltransferase activity"/>
    <property type="evidence" value="ECO:0007669"/>
    <property type="project" value="InterPro"/>
</dbReference>
<dbReference type="SUPFAM" id="SSF53756">
    <property type="entry name" value="UDP-Glycosyltransferase/glycogen phosphorylase"/>
    <property type="match status" value="1"/>
</dbReference>
<reference evidence="3" key="1">
    <citation type="submission" date="2012-02" db="EMBL/GenBank/DDBJ databases">
        <title>The complete genome of Frateuria aurantia DSM 6220.</title>
        <authorList>
            <consortium name="US DOE Joint Genome Institute (JGI-PGF)"/>
            <person name="Lucas S."/>
            <person name="Copeland A."/>
            <person name="Lapidus A."/>
            <person name="Glavina del Rio T."/>
            <person name="Dalin E."/>
            <person name="Tice H."/>
            <person name="Bruce D."/>
            <person name="Goodwin L."/>
            <person name="Pitluck S."/>
            <person name="Peters L."/>
            <person name="Ovchinnikova G."/>
            <person name="Teshima H."/>
            <person name="Kyrpides N."/>
            <person name="Mavromatis K."/>
            <person name="Ivanova N."/>
            <person name="Brettin T."/>
            <person name="Detter J.C."/>
            <person name="Han C."/>
            <person name="Larimer F."/>
            <person name="Land M."/>
            <person name="Hauser L."/>
            <person name="Markowitz V."/>
            <person name="Cheng J.-F."/>
            <person name="Hugenholtz P."/>
            <person name="Woyke T."/>
            <person name="Wu D."/>
            <person name="Brambilla E."/>
            <person name="Klenk H.-P."/>
            <person name="Eisen J.A."/>
        </authorList>
    </citation>
    <scope>NUCLEOTIDE SEQUENCE</scope>
    <source>
        <strain evidence="3">DSM 6220</strain>
    </source>
</reference>
<evidence type="ECO:0000313" key="4">
    <source>
        <dbReference type="Proteomes" id="UP000005234"/>
    </source>
</evidence>
<dbReference type="HOGENOM" id="CLU_000537_8_0_6"/>
<dbReference type="InterPro" id="IPR010610">
    <property type="entry name" value="EryCIII-like_C"/>
</dbReference>
<dbReference type="GO" id="GO:0033072">
    <property type="term" value="P:vancomycin biosynthetic process"/>
    <property type="evidence" value="ECO:0007669"/>
    <property type="project" value="UniProtKB-ARBA"/>
</dbReference>
<dbReference type="KEGG" id="fau:Fraau_0338"/>
<evidence type="ECO:0000259" key="2">
    <source>
        <dbReference type="Pfam" id="PF06722"/>
    </source>
</evidence>
<dbReference type="FunFam" id="3.40.50.2000:FF:000009">
    <property type="entry name" value="Sterol 3-beta-glucosyltransferase UGT80A2"/>
    <property type="match status" value="1"/>
</dbReference>
<dbReference type="Proteomes" id="UP000005234">
    <property type="component" value="Chromosome"/>
</dbReference>
<dbReference type="InterPro" id="IPR050426">
    <property type="entry name" value="Glycosyltransferase_28"/>
</dbReference>
<dbReference type="EMBL" id="CP003350">
    <property type="protein sequence ID" value="AFC84828.1"/>
    <property type="molecule type" value="Genomic_DNA"/>
</dbReference>
<protein>
    <submittedName>
        <fullName evidence="3">Glycosyl transferase, UDP-glucuronosyltransferase</fullName>
    </submittedName>
</protein>
<feature type="domain" description="Glycosyltransferase family 28 N-terminal" evidence="1">
    <location>
        <begin position="11"/>
        <end position="80"/>
    </location>
</feature>
<dbReference type="STRING" id="767434.Fraau_0338"/>
<accession>H8L330</accession>
<proteinExistence type="predicted"/>
<dbReference type="RefSeq" id="WP_014401834.1">
    <property type="nucleotide sequence ID" value="NC_017033.1"/>
</dbReference>
<dbReference type="GO" id="GO:0005975">
    <property type="term" value="P:carbohydrate metabolic process"/>
    <property type="evidence" value="ECO:0007669"/>
    <property type="project" value="InterPro"/>
</dbReference>
<evidence type="ECO:0000259" key="1">
    <source>
        <dbReference type="Pfam" id="PF03033"/>
    </source>
</evidence>
<dbReference type="CDD" id="cd03784">
    <property type="entry name" value="GT1_Gtf-like"/>
    <property type="match status" value="1"/>
</dbReference>
<keyword evidence="4" id="KW-1185">Reference proteome</keyword>
<gene>
    <name evidence="3" type="ordered locus">Fraau_0338</name>
</gene>
<dbReference type="PANTHER" id="PTHR48050">
    <property type="entry name" value="STEROL 3-BETA-GLUCOSYLTRANSFERASE"/>
    <property type="match status" value="1"/>
</dbReference>
<keyword evidence="3" id="KW-0808">Transferase</keyword>
<dbReference type="InterPro" id="IPR004276">
    <property type="entry name" value="GlycoTrans_28_N"/>
</dbReference>